<evidence type="ECO:0000313" key="3">
    <source>
        <dbReference type="EMBL" id="AFM11256.1"/>
    </source>
</evidence>
<dbReference type="PATRIC" id="fig|869212.3.peg.578"/>
<evidence type="ECO:0000313" key="4">
    <source>
        <dbReference type="Proteomes" id="UP000006048"/>
    </source>
</evidence>
<proteinExistence type="predicted"/>
<dbReference type="Proteomes" id="UP000006048">
    <property type="component" value="Chromosome"/>
</dbReference>
<name>I4B1U9_TURPD</name>
<feature type="region of interest" description="Disordered" evidence="1">
    <location>
        <begin position="402"/>
        <end position="421"/>
    </location>
</feature>
<dbReference type="PANTHER" id="PTHR37539">
    <property type="entry name" value="SECRETED PROTEIN-RELATED"/>
    <property type="match status" value="1"/>
</dbReference>
<keyword evidence="4" id="KW-1185">Reference proteome</keyword>
<dbReference type="AlphaFoldDB" id="I4B1U9"/>
<organism evidence="3 4">
    <name type="scientific">Turneriella parva (strain ATCC BAA-1111 / DSM 21527 / NCTC 11395 / H)</name>
    <name type="common">Leptospira parva</name>
    <dbReference type="NCBI Taxonomy" id="869212"/>
    <lineage>
        <taxon>Bacteria</taxon>
        <taxon>Pseudomonadati</taxon>
        <taxon>Spirochaetota</taxon>
        <taxon>Spirochaetia</taxon>
        <taxon>Leptospirales</taxon>
        <taxon>Leptospiraceae</taxon>
        <taxon>Turneriella</taxon>
    </lineage>
</organism>
<dbReference type="OrthoDB" id="6072815at2"/>
<accession>I4B1U9</accession>
<reference evidence="3 4" key="1">
    <citation type="submission" date="2012-06" db="EMBL/GenBank/DDBJ databases">
        <title>The complete chromosome of genome of Turneriella parva DSM 21527.</title>
        <authorList>
            <consortium name="US DOE Joint Genome Institute (JGI-PGF)"/>
            <person name="Lucas S."/>
            <person name="Han J."/>
            <person name="Lapidus A."/>
            <person name="Bruce D."/>
            <person name="Goodwin L."/>
            <person name="Pitluck S."/>
            <person name="Peters L."/>
            <person name="Kyrpides N."/>
            <person name="Mavromatis K."/>
            <person name="Ivanova N."/>
            <person name="Mikhailova N."/>
            <person name="Chertkov O."/>
            <person name="Detter J.C."/>
            <person name="Tapia R."/>
            <person name="Han C."/>
            <person name="Land M."/>
            <person name="Hauser L."/>
            <person name="Markowitz V."/>
            <person name="Cheng J.-F."/>
            <person name="Hugenholtz P."/>
            <person name="Woyke T."/>
            <person name="Wu D."/>
            <person name="Gronow S."/>
            <person name="Wellnitz S."/>
            <person name="Brambilla E."/>
            <person name="Klenk H.-P."/>
            <person name="Eisen J.A."/>
        </authorList>
    </citation>
    <scope>NUCLEOTIDE SEQUENCE [LARGE SCALE GENOMIC DNA]</scope>
    <source>
        <strain evidence="4">ATCC BAA-1111 / DSM 21527 / NCTC 11395 / H</strain>
    </source>
</reference>
<sequence length="421" mass="46428">MPHVAASASPAYPARFRDPSQNKDFFLALTERLFIRRKVTPQEVARYGTYLWQGDSDADALALKFHDLGMVRQGSPQVQTPMAMLQQAVTGNLPQDAPRELEQLMKNVSQDPAWLDRRLIDIGARLSQRSGMLGEYVLSCVSLMGGYRSAAANKPIAFTGQLEYMAPRRLAETAKFGFDVTRTGAMAVGATGYQAALKVRMMHAHVRLMLDRSPRWRHAEWGLPINQADLIATNVLFSAVYLGGLRVLGLQISDEESLGVMHLWRYIGWLMGVADELLPENEEEGTRMAWLAGVTQPPADEDSRMLGHALMQVPLARAEGSLARAAAWLEMQLRSGFSRIVLGDPAGDDLGLPNNPFKYAIAFTTPVIFAAETLRRLVPGATELAVQLGDALQRRMVERPLAGKPATFTPPQSLKRESAYA</sequence>
<dbReference type="RefSeq" id="WP_014801774.1">
    <property type="nucleotide sequence ID" value="NC_018020.1"/>
</dbReference>
<evidence type="ECO:0000259" key="2">
    <source>
        <dbReference type="Pfam" id="PF09995"/>
    </source>
</evidence>
<dbReference type="Pfam" id="PF09995">
    <property type="entry name" value="MPAB_Lcp_cat"/>
    <property type="match status" value="1"/>
</dbReference>
<dbReference type="PANTHER" id="PTHR37539:SF1">
    <property type="entry name" value="ER-BOUND OXYGENASE MPAB_MPAB'_RUBBER OXYGENASE CATALYTIC DOMAIN-CONTAINING PROTEIN"/>
    <property type="match status" value="1"/>
</dbReference>
<dbReference type="InterPro" id="IPR037473">
    <property type="entry name" value="Lcp-like"/>
</dbReference>
<dbReference type="InterPro" id="IPR018713">
    <property type="entry name" value="MPAB/Lcp_cat_dom"/>
</dbReference>
<protein>
    <recommendedName>
        <fullName evidence="2">ER-bound oxygenase mpaB/mpaB'/Rubber oxygenase catalytic domain-containing protein</fullName>
    </recommendedName>
</protein>
<dbReference type="HOGENOM" id="CLU_049598_0_0_12"/>
<feature type="domain" description="ER-bound oxygenase mpaB/mpaB'/Rubber oxygenase catalytic" evidence="2">
    <location>
        <begin position="143"/>
        <end position="356"/>
    </location>
</feature>
<gene>
    <name evidence="3" type="ordered locus">Turpa_0604</name>
</gene>
<dbReference type="GO" id="GO:0016491">
    <property type="term" value="F:oxidoreductase activity"/>
    <property type="evidence" value="ECO:0007669"/>
    <property type="project" value="InterPro"/>
</dbReference>
<dbReference type="STRING" id="869212.Turpa_0604"/>
<evidence type="ECO:0000256" key="1">
    <source>
        <dbReference type="SAM" id="MobiDB-lite"/>
    </source>
</evidence>
<dbReference type="KEGG" id="tpx:Turpa_0604"/>
<dbReference type="EMBL" id="CP002959">
    <property type="protein sequence ID" value="AFM11256.1"/>
    <property type="molecule type" value="Genomic_DNA"/>
</dbReference>